<dbReference type="EMBL" id="CH476621">
    <property type="protein sequence ID" value="EDN91375.1"/>
    <property type="molecule type" value="Genomic_DNA"/>
</dbReference>
<dbReference type="KEGG" id="ssl:SS1G_00778"/>
<dbReference type="InParanoid" id="A7E653"/>
<dbReference type="AlphaFoldDB" id="A7E653"/>
<protein>
    <submittedName>
        <fullName evidence="1">Uncharacterized protein</fullName>
    </submittedName>
</protein>
<sequence>MEKSNLGCLYRDRPMKRWLGFGLHSTLTAAIKYHLHHTTHQTYKAGWLAETGKLGFMHDIIMEKVGYQEIGGQQWRHVRECAPSSFQCDVSLQNRQVICDITPEYIDIWQQGGRAQPVEILGTRT</sequence>
<gene>
    <name evidence="1" type="ORF">SS1G_00778</name>
</gene>
<dbReference type="GeneID" id="5494324"/>
<accession>A7E653</accession>
<reference evidence="2" key="1">
    <citation type="journal article" date="2011" name="PLoS Genet.">
        <title>Genomic analysis of the necrotrophic fungal pathogens Sclerotinia sclerotiorum and Botrytis cinerea.</title>
        <authorList>
            <person name="Amselem J."/>
            <person name="Cuomo C.A."/>
            <person name="van Kan J.A."/>
            <person name="Viaud M."/>
            <person name="Benito E.P."/>
            <person name="Couloux A."/>
            <person name="Coutinho P.M."/>
            <person name="de Vries R.P."/>
            <person name="Dyer P.S."/>
            <person name="Fillinger S."/>
            <person name="Fournier E."/>
            <person name="Gout L."/>
            <person name="Hahn M."/>
            <person name="Kohn L."/>
            <person name="Lapalu N."/>
            <person name="Plummer K.M."/>
            <person name="Pradier J.M."/>
            <person name="Quevillon E."/>
            <person name="Sharon A."/>
            <person name="Simon A."/>
            <person name="ten Have A."/>
            <person name="Tudzynski B."/>
            <person name="Tudzynski P."/>
            <person name="Wincker P."/>
            <person name="Andrew M."/>
            <person name="Anthouard V."/>
            <person name="Beever R.E."/>
            <person name="Beffa R."/>
            <person name="Benoit I."/>
            <person name="Bouzid O."/>
            <person name="Brault B."/>
            <person name="Chen Z."/>
            <person name="Choquer M."/>
            <person name="Collemare J."/>
            <person name="Cotton P."/>
            <person name="Danchin E.G."/>
            <person name="Da Silva C."/>
            <person name="Gautier A."/>
            <person name="Giraud C."/>
            <person name="Giraud T."/>
            <person name="Gonzalez C."/>
            <person name="Grossetete S."/>
            <person name="Guldener U."/>
            <person name="Henrissat B."/>
            <person name="Howlett B.J."/>
            <person name="Kodira C."/>
            <person name="Kretschmer M."/>
            <person name="Lappartient A."/>
            <person name="Leroch M."/>
            <person name="Levis C."/>
            <person name="Mauceli E."/>
            <person name="Neuveglise C."/>
            <person name="Oeser B."/>
            <person name="Pearson M."/>
            <person name="Poulain J."/>
            <person name="Poussereau N."/>
            <person name="Quesneville H."/>
            <person name="Rascle C."/>
            <person name="Schumacher J."/>
            <person name="Segurens B."/>
            <person name="Sexton A."/>
            <person name="Silva E."/>
            <person name="Sirven C."/>
            <person name="Soanes D.M."/>
            <person name="Talbot N.J."/>
            <person name="Templeton M."/>
            <person name="Yandava C."/>
            <person name="Yarden O."/>
            <person name="Zeng Q."/>
            <person name="Rollins J.A."/>
            <person name="Lebrun M.H."/>
            <person name="Dickman M."/>
        </authorList>
    </citation>
    <scope>NUCLEOTIDE SEQUENCE [LARGE SCALE GENOMIC DNA]</scope>
    <source>
        <strain evidence="2">ATCC 18683 / 1980 / Ss-1</strain>
    </source>
</reference>
<evidence type="ECO:0000313" key="1">
    <source>
        <dbReference type="EMBL" id="EDN91375.1"/>
    </source>
</evidence>
<dbReference type="HOGENOM" id="CLU_1993966_0_0_1"/>
<dbReference type="Proteomes" id="UP000001312">
    <property type="component" value="Unassembled WGS sequence"/>
</dbReference>
<proteinExistence type="predicted"/>
<evidence type="ECO:0000313" key="2">
    <source>
        <dbReference type="Proteomes" id="UP000001312"/>
    </source>
</evidence>
<name>A7E653_SCLS1</name>
<organism evidence="1 2">
    <name type="scientific">Sclerotinia sclerotiorum (strain ATCC 18683 / 1980 / Ss-1)</name>
    <name type="common">White mold</name>
    <name type="synonym">Whetzelinia sclerotiorum</name>
    <dbReference type="NCBI Taxonomy" id="665079"/>
    <lineage>
        <taxon>Eukaryota</taxon>
        <taxon>Fungi</taxon>
        <taxon>Dikarya</taxon>
        <taxon>Ascomycota</taxon>
        <taxon>Pezizomycotina</taxon>
        <taxon>Leotiomycetes</taxon>
        <taxon>Helotiales</taxon>
        <taxon>Sclerotiniaceae</taxon>
        <taxon>Sclerotinia</taxon>
    </lineage>
</organism>
<keyword evidence="2" id="KW-1185">Reference proteome</keyword>
<dbReference type="RefSeq" id="XP_001598689.1">
    <property type="nucleotide sequence ID" value="XM_001598639.1"/>
</dbReference>